<evidence type="ECO:0000313" key="2">
    <source>
        <dbReference type="EMBL" id="KAF2135145.1"/>
    </source>
</evidence>
<gene>
    <name evidence="2" type="ORF">K452DRAFT_216065</name>
</gene>
<dbReference type="AlphaFoldDB" id="A0A6A6AVZ8"/>
<reference evidence="2" key="1">
    <citation type="journal article" date="2020" name="Stud. Mycol.">
        <title>101 Dothideomycetes genomes: a test case for predicting lifestyles and emergence of pathogens.</title>
        <authorList>
            <person name="Haridas S."/>
            <person name="Albert R."/>
            <person name="Binder M."/>
            <person name="Bloem J."/>
            <person name="Labutti K."/>
            <person name="Salamov A."/>
            <person name="Andreopoulos B."/>
            <person name="Baker S."/>
            <person name="Barry K."/>
            <person name="Bills G."/>
            <person name="Bluhm B."/>
            <person name="Cannon C."/>
            <person name="Castanera R."/>
            <person name="Culley D."/>
            <person name="Daum C."/>
            <person name="Ezra D."/>
            <person name="Gonzalez J."/>
            <person name="Henrissat B."/>
            <person name="Kuo A."/>
            <person name="Liang C."/>
            <person name="Lipzen A."/>
            <person name="Lutzoni F."/>
            <person name="Magnuson J."/>
            <person name="Mondo S."/>
            <person name="Nolan M."/>
            <person name="Ohm R."/>
            <person name="Pangilinan J."/>
            <person name="Park H.-J."/>
            <person name="Ramirez L."/>
            <person name="Alfaro M."/>
            <person name="Sun H."/>
            <person name="Tritt A."/>
            <person name="Yoshinaga Y."/>
            <person name="Zwiers L.-H."/>
            <person name="Turgeon B."/>
            <person name="Goodwin S."/>
            <person name="Spatafora J."/>
            <person name="Crous P."/>
            <person name="Grigoriev I."/>
        </authorList>
    </citation>
    <scope>NUCLEOTIDE SEQUENCE</scope>
    <source>
        <strain evidence="2">CBS 121167</strain>
    </source>
</reference>
<evidence type="ECO:0000313" key="3">
    <source>
        <dbReference type="Proteomes" id="UP000799438"/>
    </source>
</evidence>
<keyword evidence="3" id="KW-1185">Reference proteome</keyword>
<name>A0A6A6AVZ8_9PEZI</name>
<evidence type="ECO:0000256" key="1">
    <source>
        <dbReference type="SAM" id="MobiDB-lite"/>
    </source>
</evidence>
<dbReference type="GeneID" id="54293744"/>
<organism evidence="2 3">
    <name type="scientific">Aplosporella prunicola CBS 121167</name>
    <dbReference type="NCBI Taxonomy" id="1176127"/>
    <lineage>
        <taxon>Eukaryota</taxon>
        <taxon>Fungi</taxon>
        <taxon>Dikarya</taxon>
        <taxon>Ascomycota</taxon>
        <taxon>Pezizomycotina</taxon>
        <taxon>Dothideomycetes</taxon>
        <taxon>Dothideomycetes incertae sedis</taxon>
        <taxon>Botryosphaeriales</taxon>
        <taxon>Aplosporellaceae</taxon>
        <taxon>Aplosporella</taxon>
    </lineage>
</organism>
<feature type="non-terminal residue" evidence="2">
    <location>
        <position position="171"/>
    </location>
</feature>
<dbReference type="OrthoDB" id="5238236at2759"/>
<dbReference type="RefSeq" id="XP_033390864.1">
    <property type="nucleotide sequence ID" value="XM_033536248.1"/>
</dbReference>
<feature type="non-terminal residue" evidence="2">
    <location>
        <position position="1"/>
    </location>
</feature>
<feature type="region of interest" description="Disordered" evidence="1">
    <location>
        <begin position="37"/>
        <end position="62"/>
    </location>
</feature>
<dbReference type="Proteomes" id="UP000799438">
    <property type="component" value="Unassembled WGS sequence"/>
</dbReference>
<sequence>QKSVLSGDVPKNFEQYLRRFRLHLGYSATFYAKNKRQYAQDQDPDDCHRSSGRGKKSLKDRAPVSHQFKKRYCSNRCKTFSYADVLKFMAESGWNYRHCQEADCLGHGARHDTSSKPQNTEVQLPTTPLLLFGLCRALQTEQLALTFDHLTMTRLCWMVLRRVKAEVNQEL</sequence>
<accession>A0A6A6AVZ8</accession>
<proteinExistence type="predicted"/>
<dbReference type="EMBL" id="ML995658">
    <property type="protein sequence ID" value="KAF2135145.1"/>
    <property type="molecule type" value="Genomic_DNA"/>
</dbReference>
<protein>
    <submittedName>
        <fullName evidence="2">Uncharacterized protein</fullName>
    </submittedName>
</protein>